<dbReference type="InterPro" id="IPR051961">
    <property type="entry name" value="Fungal_Metabolite_Diox"/>
</dbReference>
<dbReference type="PANTHER" id="PTHR37563">
    <property type="entry name" value="PHYTANOYL-COA DIOXYGENASE FAMILY PROTEIN (AFU_ORTHOLOGUE AFUA_2G03330)"/>
    <property type="match status" value="1"/>
</dbReference>
<reference evidence="3" key="1">
    <citation type="submission" date="2019-04" db="EMBL/GenBank/DDBJ databases">
        <title>Friends and foes A comparative genomics studyof 23 Aspergillus species from section Flavi.</title>
        <authorList>
            <consortium name="DOE Joint Genome Institute"/>
            <person name="Kjaerbolling I."/>
            <person name="Vesth T."/>
            <person name="Frisvad J.C."/>
            <person name="Nybo J.L."/>
            <person name="Theobald S."/>
            <person name="Kildgaard S."/>
            <person name="Isbrandt T."/>
            <person name="Kuo A."/>
            <person name="Sato A."/>
            <person name="Lyhne E.K."/>
            <person name="Kogle M.E."/>
            <person name="Wiebenga A."/>
            <person name="Kun R.S."/>
            <person name="Lubbers R.J."/>
            <person name="Makela M.R."/>
            <person name="Barry K."/>
            <person name="Chovatia M."/>
            <person name="Clum A."/>
            <person name="Daum C."/>
            <person name="Haridas S."/>
            <person name="He G."/>
            <person name="LaButti K."/>
            <person name="Lipzen A."/>
            <person name="Mondo S."/>
            <person name="Riley R."/>
            <person name="Salamov A."/>
            <person name="Simmons B.A."/>
            <person name="Magnuson J.K."/>
            <person name="Henrissat B."/>
            <person name="Mortensen U.H."/>
            <person name="Larsen T.O."/>
            <person name="Devries R.P."/>
            <person name="Grigoriev I.V."/>
            <person name="Machida M."/>
            <person name="Baker S.E."/>
            <person name="Andersen M.R."/>
        </authorList>
    </citation>
    <scope>NUCLEOTIDE SEQUENCE [LARGE SCALE GENOMIC DNA]</scope>
    <source>
        <strain evidence="3">CBS 553.77</strain>
    </source>
</reference>
<proteinExistence type="predicted"/>
<accession>A0A5N6Z6T7</accession>
<dbReference type="Proteomes" id="UP000327118">
    <property type="component" value="Unassembled WGS sequence"/>
</dbReference>
<dbReference type="Pfam" id="PF05721">
    <property type="entry name" value="PhyH"/>
    <property type="match status" value="1"/>
</dbReference>
<feature type="compositionally biased region" description="Basic and acidic residues" evidence="1">
    <location>
        <begin position="127"/>
        <end position="145"/>
    </location>
</feature>
<protein>
    <recommendedName>
        <fullName evidence="4">Phytanoyl-CoA dioxygenase family protein</fullName>
    </recommendedName>
</protein>
<evidence type="ECO:0008006" key="4">
    <source>
        <dbReference type="Google" id="ProtNLM"/>
    </source>
</evidence>
<dbReference type="PANTHER" id="PTHR37563:SF2">
    <property type="entry name" value="PHYTANOYL-COA DIOXYGENASE FAMILY PROTEIN (AFU_ORTHOLOGUE AFUA_2G03330)"/>
    <property type="match status" value="1"/>
</dbReference>
<keyword evidence="3" id="KW-1185">Reference proteome</keyword>
<dbReference type="SUPFAM" id="SSF51197">
    <property type="entry name" value="Clavaminate synthase-like"/>
    <property type="match status" value="1"/>
</dbReference>
<sequence length="284" mass="31748">MSSIEAVPALKTFANGTPMDIVFDTLYRDGAHRGHPSRPLAILRRRIQQRAQHLREANQDRLRARGKSPAAVKAILQNETVKATIKDVLETTTPSWWGDMRNHSVSPPLLSSFFTVRVGPGSARQGLHRDDQDHHVTHTHGDPKETTKMGIITAITRENGATEVVPGSHVWDDERKPREDEVTYGEMDAGDALLVLGNTYHGAGANQTENDERAVIVSLFCKGMYRAEENQFLVVDRETVKGYPYEVQDLLGWKASAPFCGWYDLSEPSDLIREGAKTMNKDIF</sequence>
<feature type="region of interest" description="Disordered" evidence="1">
    <location>
        <begin position="122"/>
        <end position="145"/>
    </location>
</feature>
<dbReference type="EMBL" id="ML739099">
    <property type="protein sequence ID" value="KAE8353387.1"/>
    <property type="molecule type" value="Genomic_DNA"/>
</dbReference>
<evidence type="ECO:0000313" key="2">
    <source>
        <dbReference type="EMBL" id="KAE8353387.1"/>
    </source>
</evidence>
<dbReference type="OrthoDB" id="445007at2759"/>
<evidence type="ECO:0000256" key="1">
    <source>
        <dbReference type="SAM" id="MobiDB-lite"/>
    </source>
</evidence>
<dbReference type="Gene3D" id="2.60.120.620">
    <property type="entry name" value="q2cbj1_9rhob like domain"/>
    <property type="match status" value="1"/>
</dbReference>
<dbReference type="AlphaFoldDB" id="A0A5N6Z6T7"/>
<organism evidence="2 3">
    <name type="scientific">Aspergillus coremiiformis</name>
    <dbReference type="NCBI Taxonomy" id="138285"/>
    <lineage>
        <taxon>Eukaryota</taxon>
        <taxon>Fungi</taxon>
        <taxon>Dikarya</taxon>
        <taxon>Ascomycota</taxon>
        <taxon>Pezizomycotina</taxon>
        <taxon>Eurotiomycetes</taxon>
        <taxon>Eurotiomycetidae</taxon>
        <taxon>Eurotiales</taxon>
        <taxon>Aspergillaceae</taxon>
        <taxon>Aspergillus</taxon>
        <taxon>Aspergillus subgen. Circumdati</taxon>
    </lineage>
</organism>
<name>A0A5N6Z6T7_9EURO</name>
<dbReference type="InterPro" id="IPR008775">
    <property type="entry name" value="Phytyl_CoA_dOase-like"/>
</dbReference>
<gene>
    <name evidence="2" type="ORF">BDV28DRAFT_148122</name>
</gene>
<evidence type="ECO:0000313" key="3">
    <source>
        <dbReference type="Proteomes" id="UP000327118"/>
    </source>
</evidence>